<evidence type="ECO:0000313" key="2">
    <source>
        <dbReference type="Proteomes" id="UP000507470"/>
    </source>
</evidence>
<reference evidence="1 2" key="1">
    <citation type="submission" date="2020-06" db="EMBL/GenBank/DDBJ databases">
        <authorList>
            <person name="Li R."/>
            <person name="Bekaert M."/>
        </authorList>
    </citation>
    <scope>NUCLEOTIDE SEQUENCE [LARGE SCALE GENOMIC DNA]</scope>
    <source>
        <strain evidence="2">wild</strain>
    </source>
</reference>
<dbReference type="EMBL" id="CACVKT020002154">
    <property type="protein sequence ID" value="CAC5375655.1"/>
    <property type="molecule type" value="Genomic_DNA"/>
</dbReference>
<organism evidence="1 2">
    <name type="scientific">Mytilus coruscus</name>
    <name type="common">Sea mussel</name>
    <dbReference type="NCBI Taxonomy" id="42192"/>
    <lineage>
        <taxon>Eukaryota</taxon>
        <taxon>Metazoa</taxon>
        <taxon>Spiralia</taxon>
        <taxon>Lophotrochozoa</taxon>
        <taxon>Mollusca</taxon>
        <taxon>Bivalvia</taxon>
        <taxon>Autobranchia</taxon>
        <taxon>Pteriomorphia</taxon>
        <taxon>Mytilida</taxon>
        <taxon>Mytiloidea</taxon>
        <taxon>Mytilidae</taxon>
        <taxon>Mytilinae</taxon>
        <taxon>Mytilus</taxon>
    </lineage>
</organism>
<gene>
    <name evidence="1" type="ORF">MCOR_12594</name>
</gene>
<dbReference type="SUPFAM" id="SSF52266">
    <property type="entry name" value="SGNH hydrolase"/>
    <property type="match status" value="1"/>
</dbReference>
<dbReference type="AlphaFoldDB" id="A0A6J8AY33"/>
<sequence length="252" mass="28268">MYASTQIGEKIEEIDLSPFSTIVLQFGRNDAKMREEVFKSKYKHVVQSTRSNGISNIIIGGCLASHMGNFVLRNREIVPGLISSDGVHLTQAGTEKLIDNINRVIKITSASVNLSGGSYQTNDVDGWEPYRYNCGKKNYTLSNCKFDKRIKCFWCNGLGHKEHCICNLRPSTNDSKSCTNGNKNQSKVSFIKNDQNASDQENIITCNVYGHSEKGMKLTCHNIQHILPKIDDIRANFESLGKIQRPDIIVMC</sequence>
<name>A0A6J8AY33_MYTCO</name>
<proteinExistence type="predicted"/>
<dbReference type="OrthoDB" id="3863715at2759"/>
<accession>A0A6J8AY33</accession>
<protein>
    <submittedName>
        <fullName evidence="1">CNBP</fullName>
    </submittedName>
</protein>
<evidence type="ECO:0000313" key="1">
    <source>
        <dbReference type="EMBL" id="CAC5375655.1"/>
    </source>
</evidence>
<keyword evidence="2" id="KW-1185">Reference proteome</keyword>
<dbReference type="Proteomes" id="UP000507470">
    <property type="component" value="Unassembled WGS sequence"/>
</dbReference>